<accession>A0A3B0SKX0</accession>
<dbReference type="EMBL" id="UOEJ01000253">
    <property type="protein sequence ID" value="VAW06901.1"/>
    <property type="molecule type" value="Genomic_DNA"/>
</dbReference>
<organism evidence="3">
    <name type="scientific">hydrothermal vent metagenome</name>
    <dbReference type="NCBI Taxonomy" id="652676"/>
    <lineage>
        <taxon>unclassified sequences</taxon>
        <taxon>metagenomes</taxon>
        <taxon>ecological metagenomes</taxon>
    </lineage>
</organism>
<proteinExistence type="predicted"/>
<evidence type="ECO:0000313" key="3">
    <source>
        <dbReference type="EMBL" id="VAW06901.1"/>
    </source>
</evidence>
<dbReference type="AlphaFoldDB" id="A0A3B0SKX0"/>
<feature type="region of interest" description="Disordered" evidence="1">
    <location>
        <begin position="99"/>
        <end position="141"/>
    </location>
</feature>
<reference evidence="3" key="1">
    <citation type="submission" date="2018-06" db="EMBL/GenBank/DDBJ databases">
        <authorList>
            <person name="Zhirakovskaya E."/>
        </authorList>
    </citation>
    <scope>NUCLEOTIDE SEQUENCE</scope>
</reference>
<feature type="transmembrane region" description="Helical" evidence="2">
    <location>
        <begin position="155"/>
        <end position="175"/>
    </location>
</feature>
<gene>
    <name evidence="3" type="ORF">MNBD_ALPHA01-1901</name>
</gene>
<sequence>MSSCFIQSCYLPDNYISDEICSVNQILLHYTIGFSEVIFLKILLIRLLSVINRNSCFILLFRGEIPPRRGRSPSSHKLGRAVALASALKGFGYGTLSGQSKGSQYRPSPIILQSEPDQGEARPTGRPSLCEEGERPRRGGGIPLQTKNESLLCRYLFLFFIILFALLDLVLKINLHLPHRLDPIDWSRKKKPAK</sequence>
<protein>
    <submittedName>
        <fullName evidence="3">Uncharacterized protein</fullName>
    </submittedName>
</protein>
<keyword evidence="2" id="KW-1133">Transmembrane helix</keyword>
<keyword evidence="2" id="KW-0472">Membrane</keyword>
<name>A0A3B0SKX0_9ZZZZ</name>
<keyword evidence="2" id="KW-0812">Transmembrane</keyword>
<evidence type="ECO:0000256" key="2">
    <source>
        <dbReference type="SAM" id="Phobius"/>
    </source>
</evidence>
<evidence type="ECO:0000256" key="1">
    <source>
        <dbReference type="SAM" id="MobiDB-lite"/>
    </source>
</evidence>